<keyword evidence="4" id="KW-1185">Reference proteome</keyword>
<sequence>MSHIDQIKSKPNLTSDLSSPETSPSRTNLPETGTLSSSSGENVYLRNYHTLGRADNCHTHLPASSVSRLHAIIFWQDNTWYIEDKSTNGVWVNEHKLQTGRPHALNKYDTIIFSSKDVGLFTLTNNTSPQDLLIPVDLNQPLTPICLDKPIHALSEVSTLLWREGSWVWVDNETLPNEKRVLDGDIIRVGKHEYRMQFNQMSSNTSQYLPVAQTLEDLTFQLNVSNDEEDIQLYIMDGVQTAEIKGYRIQSQLYLLLYLARQAVYDKQQGYAENQRGWVDLSKLSKDLGIETENTRIRLHRLRSRIRDVVSFSNLDVCQLLQLQNGEVRLNTSNILIYKGQQYESQNGIHRLL</sequence>
<dbReference type="Proteomes" id="UP000092544">
    <property type="component" value="Unassembled WGS sequence"/>
</dbReference>
<dbReference type="SMART" id="SM00240">
    <property type="entry name" value="FHA"/>
    <property type="match status" value="1"/>
</dbReference>
<dbReference type="InterPro" id="IPR000253">
    <property type="entry name" value="FHA_dom"/>
</dbReference>
<evidence type="ECO:0000256" key="1">
    <source>
        <dbReference type="SAM" id="MobiDB-lite"/>
    </source>
</evidence>
<protein>
    <submittedName>
        <fullName evidence="3">FHA domain protein</fullName>
    </submittedName>
</protein>
<gene>
    <name evidence="3" type="ORF">MSP8886_03385</name>
</gene>
<dbReference type="SUPFAM" id="SSF49879">
    <property type="entry name" value="SMAD/FHA domain"/>
    <property type="match status" value="1"/>
</dbReference>
<organism evidence="3 4">
    <name type="scientific">Marinomonas spartinae</name>
    <dbReference type="NCBI Taxonomy" id="1792290"/>
    <lineage>
        <taxon>Bacteria</taxon>
        <taxon>Pseudomonadati</taxon>
        <taxon>Pseudomonadota</taxon>
        <taxon>Gammaproteobacteria</taxon>
        <taxon>Oceanospirillales</taxon>
        <taxon>Oceanospirillaceae</taxon>
        <taxon>Marinomonas</taxon>
    </lineage>
</organism>
<dbReference type="PROSITE" id="PS50006">
    <property type="entry name" value="FHA_DOMAIN"/>
    <property type="match status" value="1"/>
</dbReference>
<dbReference type="RefSeq" id="WP_067018532.1">
    <property type="nucleotide sequence ID" value="NZ_FLOB01000009.1"/>
</dbReference>
<evidence type="ECO:0000313" key="4">
    <source>
        <dbReference type="Proteomes" id="UP000092544"/>
    </source>
</evidence>
<dbReference type="InterPro" id="IPR008984">
    <property type="entry name" value="SMAD_FHA_dom_sf"/>
</dbReference>
<dbReference type="CDD" id="cd00060">
    <property type="entry name" value="FHA"/>
    <property type="match status" value="1"/>
</dbReference>
<feature type="compositionally biased region" description="Polar residues" evidence="1">
    <location>
        <begin position="9"/>
        <end position="39"/>
    </location>
</feature>
<feature type="region of interest" description="Disordered" evidence="1">
    <location>
        <begin position="1"/>
        <end position="39"/>
    </location>
</feature>
<dbReference type="OrthoDB" id="273564at2"/>
<dbReference type="EMBL" id="FLOB01000009">
    <property type="protein sequence ID" value="SBS35433.1"/>
    <property type="molecule type" value="Genomic_DNA"/>
</dbReference>
<feature type="domain" description="FHA" evidence="2">
    <location>
        <begin position="49"/>
        <end position="97"/>
    </location>
</feature>
<reference evidence="3 4" key="1">
    <citation type="submission" date="2016-06" db="EMBL/GenBank/DDBJ databases">
        <authorList>
            <person name="Kjaerup R.B."/>
            <person name="Dalgaard T.S."/>
            <person name="Juul-Madsen H.R."/>
        </authorList>
    </citation>
    <scope>NUCLEOTIDE SEQUENCE [LARGE SCALE GENOMIC DNA]</scope>
    <source>
        <strain evidence="3 4">CECT 8886</strain>
    </source>
</reference>
<evidence type="ECO:0000313" key="3">
    <source>
        <dbReference type="EMBL" id="SBS35433.1"/>
    </source>
</evidence>
<name>A0A1A8TPY2_9GAMM</name>
<evidence type="ECO:0000259" key="2">
    <source>
        <dbReference type="PROSITE" id="PS50006"/>
    </source>
</evidence>
<dbReference type="Gene3D" id="2.60.200.20">
    <property type="match status" value="1"/>
</dbReference>
<dbReference type="AlphaFoldDB" id="A0A1A8TPY2"/>
<dbReference type="STRING" id="1792290.MSP8886_03385"/>
<proteinExistence type="predicted"/>
<dbReference type="Pfam" id="PF00498">
    <property type="entry name" value="FHA"/>
    <property type="match status" value="1"/>
</dbReference>
<accession>A0A1A8TPY2</accession>